<dbReference type="RefSeq" id="XP_008819158.1">
    <property type="nucleotide sequence ID" value="XM_008820936.1"/>
</dbReference>
<accession>W6ZY74</accession>
<proteinExistence type="predicted"/>
<protein>
    <submittedName>
        <fullName evidence="1">Uncharacterized protein</fullName>
    </submittedName>
</protein>
<keyword evidence="2" id="KW-1185">Reference proteome</keyword>
<dbReference type="GeneID" id="20040639"/>
<dbReference type="EMBL" id="KI965520">
    <property type="protein sequence ID" value="EUD64250.1"/>
    <property type="molecule type" value="Genomic_DNA"/>
</dbReference>
<dbReference type="VEuPathDB" id="PlasmoDB:C922_05365"/>
<dbReference type="AlphaFoldDB" id="W6ZY74"/>
<sequence>MRHYIPDSSFGKVIRLYRKDKTDYAIHETTNNTSGKNFHKEKREVHNHEVCVLTDEVIHTELSIPLFMMLLDEYREQ</sequence>
<gene>
    <name evidence="1" type="ORF">C922_05365</name>
</gene>
<reference evidence="1 2" key="1">
    <citation type="submission" date="2013-02" db="EMBL/GenBank/DDBJ databases">
        <title>The Genome Sequence of Plasmodium inui San Antonio 1.</title>
        <authorList>
            <consortium name="The Broad Institute Genome Sequencing Platform"/>
            <consortium name="The Broad Institute Genome Sequencing Center for Infectious Disease"/>
            <person name="Neafsey D."/>
            <person name="Cheeseman I."/>
            <person name="Volkman S."/>
            <person name="Adams J."/>
            <person name="Walker B."/>
            <person name="Young S.K."/>
            <person name="Zeng Q."/>
            <person name="Gargeya S."/>
            <person name="Fitzgerald M."/>
            <person name="Haas B."/>
            <person name="Abouelleil A."/>
            <person name="Alvarado L."/>
            <person name="Arachchi H.M."/>
            <person name="Berlin A.M."/>
            <person name="Chapman S.B."/>
            <person name="Dewar J."/>
            <person name="Goldberg J."/>
            <person name="Griggs A."/>
            <person name="Gujja S."/>
            <person name="Hansen M."/>
            <person name="Howarth C."/>
            <person name="Imamovic A."/>
            <person name="Larimer J."/>
            <person name="McCowan C."/>
            <person name="Murphy C."/>
            <person name="Neiman D."/>
            <person name="Pearson M."/>
            <person name="Priest M."/>
            <person name="Roberts A."/>
            <person name="Saif S."/>
            <person name="Shea T."/>
            <person name="Sisk P."/>
            <person name="Sykes S."/>
            <person name="Wortman J."/>
            <person name="Nusbaum C."/>
            <person name="Birren B."/>
        </authorList>
    </citation>
    <scope>NUCLEOTIDE SEQUENCE [LARGE SCALE GENOMIC DNA]</scope>
    <source>
        <strain evidence="1 2">San Antonio 1</strain>
    </source>
</reference>
<dbReference type="Proteomes" id="UP000030640">
    <property type="component" value="Unassembled WGS sequence"/>
</dbReference>
<organism evidence="1 2">
    <name type="scientific">Plasmodium inui San Antonio 1</name>
    <dbReference type="NCBI Taxonomy" id="1237626"/>
    <lineage>
        <taxon>Eukaryota</taxon>
        <taxon>Sar</taxon>
        <taxon>Alveolata</taxon>
        <taxon>Apicomplexa</taxon>
        <taxon>Aconoidasida</taxon>
        <taxon>Haemosporida</taxon>
        <taxon>Plasmodiidae</taxon>
        <taxon>Plasmodium</taxon>
        <taxon>Plasmodium (Plasmodium)</taxon>
    </lineage>
</organism>
<evidence type="ECO:0000313" key="1">
    <source>
        <dbReference type="EMBL" id="EUD64250.1"/>
    </source>
</evidence>
<name>W6ZY74_9APIC</name>
<evidence type="ECO:0000313" key="2">
    <source>
        <dbReference type="Proteomes" id="UP000030640"/>
    </source>
</evidence>